<keyword evidence="10 11" id="KW-0472">Membrane</keyword>
<reference evidence="13 14" key="1">
    <citation type="journal article" date="2016" name="Nat. Commun.">
        <title>Thousands of microbial genomes shed light on interconnected biogeochemical processes in an aquifer system.</title>
        <authorList>
            <person name="Anantharaman K."/>
            <person name="Brown C.T."/>
            <person name="Hug L.A."/>
            <person name="Sharon I."/>
            <person name="Castelle C.J."/>
            <person name="Probst A.J."/>
            <person name="Thomas B.C."/>
            <person name="Singh A."/>
            <person name="Wilkins M.J."/>
            <person name="Karaoz U."/>
            <person name="Brodie E.L."/>
            <person name="Williams K.H."/>
            <person name="Hubbard S.S."/>
            <person name="Banfield J.F."/>
        </authorList>
    </citation>
    <scope>NUCLEOTIDE SEQUENCE [LARGE SCALE GENOMIC DNA]</scope>
</reference>
<evidence type="ECO:0000256" key="11">
    <source>
        <dbReference type="SAM" id="Phobius"/>
    </source>
</evidence>
<protein>
    <recommendedName>
        <fullName evidence="12">EamA domain-containing protein</fullName>
    </recommendedName>
</protein>
<accession>A0A1F7SHT5</accession>
<keyword evidence="2" id="KW-1003">Cell membrane</keyword>
<keyword evidence="9" id="KW-0443">Lipid metabolism</keyword>
<evidence type="ECO:0000256" key="1">
    <source>
        <dbReference type="ARBA" id="ARBA00004651"/>
    </source>
</evidence>
<dbReference type="STRING" id="1817883.A3G31_07330"/>
<keyword evidence="6 11" id="KW-0812">Transmembrane</keyword>
<dbReference type="GO" id="GO:0022857">
    <property type="term" value="F:transmembrane transporter activity"/>
    <property type="evidence" value="ECO:0007669"/>
    <property type="project" value="InterPro"/>
</dbReference>
<feature type="transmembrane region" description="Helical" evidence="11">
    <location>
        <begin position="47"/>
        <end position="69"/>
    </location>
</feature>
<dbReference type="SUPFAM" id="SSF103481">
    <property type="entry name" value="Multidrug resistance efflux transporter EmrE"/>
    <property type="match status" value="1"/>
</dbReference>
<name>A0A1F7SHT5_9BACT</name>
<evidence type="ECO:0000256" key="9">
    <source>
        <dbReference type="ARBA" id="ARBA00023098"/>
    </source>
</evidence>
<evidence type="ECO:0000256" key="3">
    <source>
        <dbReference type="ARBA" id="ARBA00022516"/>
    </source>
</evidence>
<dbReference type="EMBL" id="MGDI01000025">
    <property type="protein sequence ID" value="OGL53315.1"/>
    <property type="molecule type" value="Genomic_DNA"/>
</dbReference>
<comment type="caution">
    <text evidence="13">The sequence shown here is derived from an EMBL/GenBank/DDBJ whole genome shotgun (WGS) entry which is preliminary data.</text>
</comment>
<evidence type="ECO:0000256" key="4">
    <source>
        <dbReference type="ARBA" id="ARBA00022519"/>
    </source>
</evidence>
<dbReference type="AlphaFoldDB" id="A0A1F7SHT5"/>
<dbReference type="Gene3D" id="1.10.3730.20">
    <property type="match status" value="1"/>
</dbReference>
<dbReference type="Proteomes" id="UP000178082">
    <property type="component" value="Unassembled WGS sequence"/>
</dbReference>
<dbReference type="GO" id="GO:0005886">
    <property type="term" value="C:plasma membrane"/>
    <property type="evidence" value="ECO:0007669"/>
    <property type="project" value="UniProtKB-SubCell"/>
</dbReference>
<dbReference type="InterPro" id="IPR037185">
    <property type="entry name" value="EmrE-like"/>
</dbReference>
<gene>
    <name evidence="13" type="ORF">A3G31_07330</name>
</gene>
<evidence type="ECO:0000259" key="12">
    <source>
        <dbReference type="Pfam" id="PF00892"/>
    </source>
</evidence>
<proteinExistence type="predicted"/>
<evidence type="ECO:0000256" key="2">
    <source>
        <dbReference type="ARBA" id="ARBA00022475"/>
    </source>
</evidence>
<evidence type="ECO:0000256" key="5">
    <source>
        <dbReference type="ARBA" id="ARBA00022556"/>
    </source>
</evidence>
<dbReference type="InterPro" id="IPR000390">
    <property type="entry name" value="Small_drug/metabolite_transptr"/>
</dbReference>
<dbReference type="InterPro" id="IPR000620">
    <property type="entry name" value="EamA_dom"/>
</dbReference>
<dbReference type="GO" id="GO:0009103">
    <property type="term" value="P:lipopolysaccharide biosynthetic process"/>
    <property type="evidence" value="ECO:0007669"/>
    <property type="project" value="UniProtKB-KW"/>
</dbReference>
<dbReference type="Pfam" id="PF00892">
    <property type="entry name" value="EamA"/>
    <property type="match status" value="1"/>
</dbReference>
<keyword evidence="4" id="KW-0997">Cell inner membrane</keyword>
<sequence length="119" mass="13123">MIIKWIPLFITGAAMESVTQICLKKGAGIHSGTDGLAYYIKLLKNKWVIIGILSYLVEMVIWIVLLSYIPLSIAFPLTGIQKIFIILFSLFVLKEKISKTEWIGVAITSLGIAVIVQAG</sequence>
<keyword evidence="5" id="KW-0441">Lipid A biosynthesis</keyword>
<evidence type="ECO:0000313" key="14">
    <source>
        <dbReference type="Proteomes" id="UP000178082"/>
    </source>
</evidence>
<evidence type="ECO:0000256" key="10">
    <source>
        <dbReference type="ARBA" id="ARBA00023136"/>
    </source>
</evidence>
<comment type="subcellular location">
    <subcellularLocation>
        <location evidence="1">Cell membrane</location>
        <topology evidence="1">Multi-pass membrane protein</topology>
    </subcellularLocation>
</comment>
<dbReference type="PANTHER" id="PTHR30561">
    <property type="entry name" value="SMR FAMILY PROTON-DEPENDENT DRUG EFFLUX TRANSPORTER SUGE"/>
    <property type="match status" value="1"/>
</dbReference>
<feature type="transmembrane region" description="Helical" evidence="11">
    <location>
        <begin position="75"/>
        <end position="93"/>
    </location>
</feature>
<keyword evidence="3" id="KW-0444">Lipid biosynthesis</keyword>
<organism evidence="13 14">
    <name type="scientific">Candidatus Schekmanbacteria bacterium RIFCSPLOWO2_12_FULL_38_15</name>
    <dbReference type="NCBI Taxonomy" id="1817883"/>
    <lineage>
        <taxon>Bacteria</taxon>
        <taxon>Candidatus Schekmaniibacteriota</taxon>
    </lineage>
</organism>
<evidence type="ECO:0000256" key="8">
    <source>
        <dbReference type="ARBA" id="ARBA00022989"/>
    </source>
</evidence>
<evidence type="ECO:0000256" key="6">
    <source>
        <dbReference type="ARBA" id="ARBA00022692"/>
    </source>
</evidence>
<keyword evidence="7" id="KW-0448">Lipopolysaccharide biosynthesis</keyword>
<keyword evidence="8 11" id="KW-1133">Transmembrane helix</keyword>
<evidence type="ECO:0000313" key="13">
    <source>
        <dbReference type="EMBL" id="OGL53315.1"/>
    </source>
</evidence>
<dbReference type="PANTHER" id="PTHR30561:SF9">
    <property type="entry name" value="4-AMINO-4-DEOXY-L-ARABINOSE-PHOSPHOUNDECAPRENOL FLIPPASE SUBUNIT ARNF-RELATED"/>
    <property type="match status" value="1"/>
</dbReference>
<evidence type="ECO:0000256" key="7">
    <source>
        <dbReference type="ARBA" id="ARBA00022985"/>
    </source>
</evidence>
<feature type="domain" description="EamA" evidence="12">
    <location>
        <begin position="47"/>
        <end position="116"/>
    </location>
</feature>